<gene>
    <name evidence="8" type="ORF">E6W99_06270</name>
</gene>
<protein>
    <recommendedName>
        <fullName evidence="7">Flagellar protein FliT</fullName>
    </recommendedName>
</protein>
<name>A0A4V3WFX9_9BACI</name>
<evidence type="ECO:0000313" key="8">
    <source>
        <dbReference type="EMBL" id="THF81507.1"/>
    </source>
</evidence>
<evidence type="ECO:0000256" key="4">
    <source>
        <dbReference type="ARBA" id="ARBA00023186"/>
    </source>
</evidence>
<evidence type="ECO:0000256" key="1">
    <source>
        <dbReference type="ARBA" id="ARBA00004514"/>
    </source>
</evidence>
<keyword evidence="9" id="KW-1185">Reference proteome</keyword>
<comment type="subcellular location">
    <subcellularLocation>
        <location evidence="1">Cytoplasm</location>
        <location evidence="1">Cytosol</location>
    </subcellularLocation>
</comment>
<comment type="function">
    <text evidence="5">May act as an export chaperone for the filament capping protein FliD.</text>
</comment>
<dbReference type="InterPro" id="IPR008622">
    <property type="entry name" value="FliT"/>
</dbReference>
<dbReference type="Proteomes" id="UP000310334">
    <property type="component" value="Unassembled WGS sequence"/>
</dbReference>
<keyword evidence="3" id="KW-1005">Bacterial flagellum biogenesis</keyword>
<evidence type="ECO:0000256" key="6">
    <source>
        <dbReference type="ARBA" id="ARBA00093785"/>
    </source>
</evidence>
<dbReference type="Pfam" id="PF05400">
    <property type="entry name" value="FliT"/>
    <property type="match status" value="1"/>
</dbReference>
<accession>A0A4V3WFX9</accession>
<keyword evidence="8" id="KW-0282">Flagellum</keyword>
<evidence type="ECO:0000256" key="2">
    <source>
        <dbReference type="ARBA" id="ARBA00022490"/>
    </source>
</evidence>
<evidence type="ECO:0000256" key="7">
    <source>
        <dbReference type="ARBA" id="ARBA00093797"/>
    </source>
</evidence>
<dbReference type="RefSeq" id="WP_136352342.1">
    <property type="nucleotide sequence ID" value="NZ_CP046266.1"/>
</dbReference>
<evidence type="ECO:0000313" key="9">
    <source>
        <dbReference type="Proteomes" id="UP000310334"/>
    </source>
</evidence>
<keyword evidence="4" id="KW-0143">Chaperone</keyword>
<comment type="caution">
    <text evidence="8">The sequence shown here is derived from an EMBL/GenBank/DDBJ whole genome shotgun (WGS) entry which is preliminary data.</text>
</comment>
<dbReference type="OrthoDB" id="2353131at2"/>
<keyword evidence="2" id="KW-0963">Cytoplasm</keyword>
<proteinExistence type="inferred from homology"/>
<sequence>MSAISKVYEVTEQLFQLVSQQVTKDNRDECIQQITSLLEMREQLLTQVHPPFAAEEKQLFQQIADWNEVITTKFVEIKQHIQQDMIQLKKTKSSNQQYVNPYQHVSATDGMFYDKRK</sequence>
<keyword evidence="8" id="KW-0969">Cilium</keyword>
<keyword evidence="8" id="KW-0966">Cell projection</keyword>
<dbReference type="EMBL" id="SSNT01000004">
    <property type="protein sequence ID" value="THF81507.1"/>
    <property type="molecule type" value="Genomic_DNA"/>
</dbReference>
<reference evidence="8 9" key="1">
    <citation type="submission" date="2019-04" db="EMBL/GenBank/DDBJ databases">
        <title>Bacillus sediminilitoris sp. nov., isolated from a tidal flat sediment on the East China Sea.</title>
        <authorList>
            <person name="Wei Y."/>
            <person name="Mao H."/>
            <person name="Fang J."/>
        </authorList>
    </citation>
    <scope>NUCLEOTIDE SEQUENCE [LARGE SCALE GENOMIC DNA]</scope>
    <source>
        <strain evidence="8 9">DSL-17</strain>
    </source>
</reference>
<evidence type="ECO:0000256" key="5">
    <source>
        <dbReference type="ARBA" id="ARBA00093765"/>
    </source>
</evidence>
<comment type="similarity">
    <text evidence="6">Belongs to the bacillales FliT family.</text>
</comment>
<organism evidence="8 9">
    <name type="scientific">Metabacillus sediminilitoris</name>
    <dbReference type="NCBI Taxonomy" id="2567941"/>
    <lineage>
        <taxon>Bacteria</taxon>
        <taxon>Bacillati</taxon>
        <taxon>Bacillota</taxon>
        <taxon>Bacilli</taxon>
        <taxon>Bacillales</taxon>
        <taxon>Bacillaceae</taxon>
        <taxon>Metabacillus</taxon>
    </lineage>
</organism>
<evidence type="ECO:0000256" key="3">
    <source>
        <dbReference type="ARBA" id="ARBA00022795"/>
    </source>
</evidence>
<dbReference type="AlphaFoldDB" id="A0A4V3WFX9"/>